<feature type="transmembrane region" description="Helical" evidence="8">
    <location>
        <begin position="80"/>
        <end position="98"/>
    </location>
</feature>
<evidence type="ECO:0000313" key="9">
    <source>
        <dbReference type="EMBL" id="GGZ03301.1"/>
    </source>
</evidence>
<dbReference type="GO" id="GO:0005886">
    <property type="term" value="C:plasma membrane"/>
    <property type="evidence" value="ECO:0007669"/>
    <property type="project" value="UniProtKB-SubCell"/>
</dbReference>
<keyword evidence="7 8" id="KW-0472">Membrane</keyword>
<keyword evidence="5 8" id="KW-0812">Transmembrane</keyword>
<dbReference type="Proteomes" id="UP000648075">
    <property type="component" value="Unassembled WGS sequence"/>
</dbReference>
<sequence length="501" mass="53356">MTDRIARLRSLRTVAVLVLAAFAIRGWQLGNPLMLTDEQFYLLVGQRIWDGQVPYVDIWDRKPPGLFALYAMFARIGEGVWVYQVAATLFAAATAVVVRALARRHASDKAALLAALAYLASLQLLGGQGGQSPVFYNLFIAAAALLVQAAFDAATARALVLRGGLAMLLVGLALQVKYSAVFEGLCLGLLLMRALRGRVSLVAGAAISAGWAGVALLPTALAVAGYALGGHLDDFVFANFTSFFARDDAANASVLADLAQMIALTLPLAAAAVAGIAVLLRQDRAGAALVPLAWLSSAVFGVVVTGTYYDHYALVLLAPLAVCGAPVFDVAGRTRWTGLFAIAFGLIVGTFLSWTAQVRYGTRHQLAPFVRIIGTRPTGCLYVFVGPVALYSATHACLLSRYAYPSHLTRLNERRAIGVDPVAEVRRIMAAGPAFVVMYRAPRTEENPRSIAALKQGLAGRYRLALRAPIGSKVQDLYVRQSTVPVPSNAAPREPPPGQKL</sequence>
<feature type="transmembrane region" description="Helical" evidence="8">
    <location>
        <begin position="134"/>
        <end position="151"/>
    </location>
</feature>
<name>A0A918UF59_9SPHN</name>
<protein>
    <recommendedName>
        <fullName evidence="11">Glycosyltransferase RgtA/B/C/D-like domain-containing protein</fullName>
    </recommendedName>
</protein>
<dbReference type="GO" id="GO:0009103">
    <property type="term" value="P:lipopolysaccharide biosynthetic process"/>
    <property type="evidence" value="ECO:0007669"/>
    <property type="project" value="UniProtKB-ARBA"/>
</dbReference>
<comment type="caution">
    <text evidence="9">The sequence shown here is derived from an EMBL/GenBank/DDBJ whole genome shotgun (WGS) entry which is preliminary data.</text>
</comment>
<keyword evidence="10" id="KW-1185">Reference proteome</keyword>
<evidence type="ECO:0000256" key="4">
    <source>
        <dbReference type="ARBA" id="ARBA00022679"/>
    </source>
</evidence>
<dbReference type="GO" id="GO:0016763">
    <property type="term" value="F:pentosyltransferase activity"/>
    <property type="evidence" value="ECO:0007669"/>
    <property type="project" value="TreeGrafter"/>
</dbReference>
<dbReference type="EMBL" id="BMZA01000005">
    <property type="protein sequence ID" value="GGZ03301.1"/>
    <property type="molecule type" value="Genomic_DNA"/>
</dbReference>
<reference evidence="9" key="2">
    <citation type="submission" date="2020-09" db="EMBL/GenBank/DDBJ databases">
        <authorList>
            <person name="Sun Q."/>
            <person name="Kim S."/>
        </authorList>
    </citation>
    <scope>NUCLEOTIDE SEQUENCE</scope>
    <source>
        <strain evidence="9">KCTC 32255</strain>
    </source>
</reference>
<feature type="transmembrane region" description="Helical" evidence="8">
    <location>
        <begin position="202"/>
        <end position="228"/>
    </location>
</feature>
<keyword evidence="2" id="KW-1003">Cell membrane</keyword>
<keyword evidence="4" id="KW-0808">Transferase</keyword>
<dbReference type="AlphaFoldDB" id="A0A918UF59"/>
<reference evidence="9" key="1">
    <citation type="journal article" date="2014" name="Int. J. Syst. Evol. Microbiol.">
        <title>Complete genome sequence of Corynebacterium casei LMG S-19264T (=DSM 44701T), isolated from a smear-ripened cheese.</title>
        <authorList>
            <consortium name="US DOE Joint Genome Institute (JGI-PGF)"/>
            <person name="Walter F."/>
            <person name="Albersmeier A."/>
            <person name="Kalinowski J."/>
            <person name="Ruckert C."/>
        </authorList>
    </citation>
    <scope>NUCLEOTIDE SEQUENCE</scope>
    <source>
        <strain evidence="9">KCTC 32255</strain>
    </source>
</reference>
<proteinExistence type="predicted"/>
<keyword evidence="6 8" id="KW-1133">Transmembrane helix</keyword>
<gene>
    <name evidence="9" type="ORF">GCM10011614_17750</name>
</gene>
<dbReference type="GO" id="GO:0010041">
    <property type="term" value="P:response to iron(III) ion"/>
    <property type="evidence" value="ECO:0007669"/>
    <property type="project" value="TreeGrafter"/>
</dbReference>
<feature type="transmembrane region" description="Helical" evidence="8">
    <location>
        <begin position="312"/>
        <end position="332"/>
    </location>
</feature>
<evidence type="ECO:0000256" key="7">
    <source>
        <dbReference type="ARBA" id="ARBA00023136"/>
    </source>
</evidence>
<dbReference type="InterPro" id="IPR050297">
    <property type="entry name" value="LipidA_mod_glycosyltrf_83"/>
</dbReference>
<evidence type="ECO:0000256" key="5">
    <source>
        <dbReference type="ARBA" id="ARBA00022692"/>
    </source>
</evidence>
<dbReference type="PANTHER" id="PTHR33908:SF3">
    <property type="entry name" value="UNDECAPRENYL PHOSPHATE-ALPHA-4-AMINO-4-DEOXY-L-ARABINOSE ARABINOSYL TRANSFERASE"/>
    <property type="match status" value="1"/>
</dbReference>
<evidence type="ECO:0000256" key="6">
    <source>
        <dbReference type="ARBA" id="ARBA00022989"/>
    </source>
</evidence>
<feature type="transmembrane region" description="Helical" evidence="8">
    <location>
        <begin position="258"/>
        <end position="280"/>
    </location>
</feature>
<feature type="transmembrane region" description="Helical" evidence="8">
    <location>
        <begin position="287"/>
        <end position="306"/>
    </location>
</feature>
<evidence type="ECO:0000256" key="1">
    <source>
        <dbReference type="ARBA" id="ARBA00004651"/>
    </source>
</evidence>
<dbReference type="PANTHER" id="PTHR33908">
    <property type="entry name" value="MANNOSYLTRANSFERASE YKCB-RELATED"/>
    <property type="match status" value="1"/>
</dbReference>
<feature type="transmembrane region" description="Helical" evidence="8">
    <location>
        <begin position="339"/>
        <end position="361"/>
    </location>
</feature>
<accession>A0A918UF59</accession>
<organism evidence="9 10">
    <name type="scientific">Novosphingobium colocasiae</name>
    <dbReference type="NCBI Taxonomy" id="1256513"/>
    <lineage>
        <taxon>Bacteria</taxon>
        <taxon>Pseudomonadati</taxon>
        <taxon>Pseudomonadota</taxon>
        <taxon>Alphaproteobacteria</taxon>
        <taxon>Sphingomonadales</taxon>
        <taxon>Sphingomonadaceae</taxon>
        <taxon>Novosphingobium</taxon>
    </lineage>
</organism>
<evidence type="ECO:0000256" key="3">
    <source>
        <dbReference type="ARBA" id="ARBA00022676"/>
    </source>
</evidence>
<comment type="subcellular location">
    <subcellularLocation>
        <location evidence="1">Cell membrane</location>
        <topology evidence="1">Multi-pass membrane protein</topology>
    </subcellularLocation>
</comment>
<evidence type="ECO:0008006" key="11">
    <source>
        <dbReference type="Google" id="ProtNLM"/>
    </source>
</evidence>
<evidence type="ECO:0000256" key="2">
    <source>
        <dbReference type="ARBA" id="ARBA00022475"/>
    </source>
</evidence>
<evidence type="ECO:0000256" key="8">
    <source>
        <dbReference type="SAM" id="Phobius"/>
    </source>
</evidence>
<keyword evidence="3" id="KW-0328">Glycosyltransferase</keyword>
<feature type="transmembrane region" description="Helical" evidence="8">
    <location>
        <begin position="381"/>
        <end position="404"/>
    </location>
</feature>
<evidence type="ECO:0000313" key="10">
    <source>
        <dbReference type="Proteomes" id="UP000648075"/>
    </source>
</evidence>
<dbReference type="RefSeq" id="WP_189620838.1">
    <property type="nucleotide sequence ID" value="NZ_BMZA01000005.1"/>
</dbReference>